<evidence type="ECO:0000256" key="1">
    <source>
        <dbReference type="PROSITE-ProRule" id="PRU00169"/>
    </source>
</evidence>
<organism evidence="3 4">
    <name type="scientific">Rhodopirellula halodulae</name>
    <dbReference type="NCBI Taxonomy" id="2894198"/>
    <lineage>
        <taxon>Bacteria</taxon>
        <taxon>Pseudomonadati</taxon>
        <taxon>Planctomycetota</taxon>
        <taxon>Planctomycetia</taxon>
        <taxon>Pirellulales</taxon>
        <taxon>Pirellulaceae</taxon>
        <taxon>Rhodopirellula</taxon>
    </lineage>
</organism>
<dbReference type="Proteomes" id="UP001430306">
    <property type="component" value="Unassembled WGS sequence"/>
</dbReference>
<dbReference type="Gene3D" id="3.40.50.2300">
    <property type="match status" value="1"/>
</dbReference>
<feature type="domain" description="Response regulatory" evidence="2">
    <location>
        <begin position="3"/>
        <end position="118"/>
    </location>
</feature>
<accession>A0ABS8NGL7</accession>
<dbReference type="PROSITE" id="PS50110">
    <property type="entry name" value="RESPONSE_REGULATORY"/>
    <property type="match status" value="1"/>
</dbReference>
<keyword evidence="4" id="KW-1185">Reference proteome</keyword>
<keyword evidence="1" id="KW-0597">Phosphoprotein</keyword>
<sequence length="128" mass="14194">MIRVVVVDDSKFMAKQVKALVERMGFEVVGVGFDGHEGVAQYESNRPDVLLLDITMPNMDGVECLQHVRRIDTDARVVMLSAIQDQETIDRCLEYGACGFLKKPIRPGSPADLERLCEAIEEAAGRTV</sequence>
<protein>
    <submittedName>
        <fullName evidence="3">Response regulator</fullName>
    </submittedName>
</protein>
<dbReference type="InterPro" id="IPR011006">
    <property type="entry name" value="CheY-like_superfamily"/>
</dbReference>
<dbReference type="SUPFAM" id="SSF52172">
    <property type="entry name" value="CheY-like"/>
    <property type="match status" value="1"/>
</dbReference>
<name>A0ABS8NGL7_9BACT</name>
<dbReference type="EMBL" id="JAJKFW010000014">
    <property type="protein sequence ID" value="MCC9641983.1"/>
    <property type="molecule type" value="Genomic_DNA"/>
</dbReference>
<dbReference type="RefSeq" id="WP_230272547.1">
    <property type="nucleotide sequence ID" value="NZ_JAJKFW010000014.1"/>
</dbReference>
<proteinExistence type="predicted"/>
<comment type="caution">
    <text evidence="3">The sequence shown here is derived from an EMBL/GenBank/DDBJ whole genome shotgun (WGS) entry which is preliminary data.</text>
</comment>
<evidence type="ECO:0000313" key="4">
    <source>
        <dbReference type="Proteomes" id="UP001430306"/>
    </source>
</evidence>
<reference evidence="3" key="1">
    <citation type="submission" date="2021-11" db="EMBL/GenBank/DDBJ databases">
        <title>Genome sequence.</title>
        <authorList>
            <person name="Sun Q."/>
        </authorList>
    </citation>
    <scope>NUCLEOTIDE SEQUENCE</scope>
    <source>
        <strain evidence="3">JC740</strain>
    </source>
</reference>
<dbReference type="PANTHER" id="PTHR43228">
    <property type="entry name" value="TWO-COMPONENT RESPONSE REGULATOR"/>
    <property type="match status" value="1"/>
</dbReference>
<dbReference type="Pfam" id="PF00072">
    <property type="entry name" value="Response_reg"/>
    <property type="match status" value="1"/>
</dbReference>
<dbReference type="PANTHER" id="PTHR43228:SF1">
    <property type="entry name" value="TWO-COMPONENT RESPONSE REGULATOR ARR22"/>
    <property type="match status" value="1"/>
</dbReference>
<dbReference type="SMART" id="SM00448">
    <property type="entry name" value="REC"/>
    <property type="match status" value="1"/>
</dbReference>
<dbReference type="InterPro" id="IPR052048">
    <property type="entry name" value="ST_Response_Regulator"/>
</dbReference>
<dbReference type="InterPro" id="IPR001789">
    <property type="entry name" value="Sig_transdc_resp-reg_receiver"/>
</dbReference>
<evidence type="ECO:0000313" key="3">
    <source>
        <dbReference type="EMBL" id="MCC9641983.1"/>
    </source>
</evidence>
<evidence type="ECO:0000259" key="2">
    <source>
        <dbReference type="PROSITE" id="PS50110"/>
    </source>
</evidence>
<gene>
    <name evidence="3" type="ORF">LOC71_06830</name>
</gene>
<feature type="modified residue" description="4-aspartylphosphate" evidence="1">
    <location>
        <position position="53"/>
    </location>
</feature>